<dbReference type="RefSeq" id="WP_379020820.1">
    <property type="nucleotide sequence ID" value="NZ_JBHRTA010000016.1"/>
</dbReference>
<evidence type="ECO:0000313" key="3">
    <source>
        <dbReference type="Proteomes" id="UP001595526"/>
    </source>
</evidence>
<comment type="caution">
    <text evidence="2">The sequence shown here is derived from an EMBL/GenBank/DDBJ whole genome shotgun (WGS) entry which is preliminary data.</text>
</comment>
<dbReference type="EMBL" id="JBHRTA010000016">
    <property type="protein sequence ID" value="MFC3197283.1"/>
    <property type="molecule type" value="Genomic_DNA"/>
</dbReference>
<reference evidence="3" key="1">
    <citation type="journal article" date="2019" name="Int. J. Syst. Evol. Microbiol.">
        <title>The Global Catalogue of Microorganisms (GCM) 10K type strain sequencing project: providing services to taxonomists for standard genome sequencing and annotation.</title>
        <authorList>
            <consortium name="The Broad Institute Genomics Platform"/>
            <consortium name="The Broad Institute Genome Sequencing Center for Infectious Disease"/>
            <person name="Wu L."/>
            <person name="Ma J."/>
        </authorList>
    </citation>
    <scope>NUCLEOTIDE SEQUENCE [LARGE SCALE GENOMIC DNA]</scope>
    <source>
        <strain evidence="3">KCTC 52416</strain>
    </source>
</reference>
<dbReference type="Gene3D" id="1.10.10.10">
    <property type="entry name" value="Winged helix-like DNA-binding domain superfamily/Winged helix DNA-binding domain"/>
    <property type="match status" value="1"/>
</dbReference>
<protein>
    <submittedName>
        <fullName evidence="2">Helix-turn-helix transcriptional regulator</fullName>
    </submittedName>
</protein>
<name>A0ABV7JGR4_9SPHI</name>
<evidence type="ECO:0000313" key="2">
    <source>
        <dbReference type="EMBL" id="MFC3197283.1"/>
    </source>
</evidence>
<gene>
    <name evidence="2" type="ORF">ACFOET_06635</name>
</gene>
<sequence length="119" mass="13651">MSKSKSECAVNESLDLNSEKDYLPDLEHLVALAKNGSQAFLTEFSKRYPEVLNKLLTKAPRLIGKELELCAYLHLQFATKEVAYFTNCTVRSIENRKYRIRKKLGLDSRVDLVAWIISL</sequence>
<proteinExistence type="predicted"/>
<dbReference type="InterPro" id="IPR016032">
    <property type="entry name" value="Sig_transdc_resp-reg_C-effctor"/>
</dbReference>
<dbReference type="Proteomes" id="UP001595526">
    <property type="component" value="Unassembled WGS sequence"/>
</dbReference>
<dbReference type="InterPro" id="IPR036388">
    <property type="entry name" value="WH-like_DNA-bd_sf"/>
</dbReference>
<feature type="domain" description="HTH luxR-type" evidence="1">
    <location>
        <begin position="59"/>
        <end position="116"/>
    </location>
</feature>
<dbReference type="SMART" id="SM00421">
    <property type="entry name" value="HTH_LUXR"/>
    <property type="match status" value="1"/>
</dbReference>
<evidence type="ECO:0000259" key="1">
    <source>
        <dbReference type="SMART" id="SM00421"/>
    </source>
</evidence>
<dbReference type="SUPFAM" id="SSF46894">
    <property type="entry name" value="C-terminal effector domain of the bipartite response regulators"/>
    <property type="match status" value="1"/>
</dbReference>
<accession>A0ABV7JGR4</accession>
<keyword evidence="3" id="KW-1185">Reference proteome</keyword>
<dbReference type="InterPro" id="IPR000792">
    <property type="entry name" value="Tscrpt_reg_LuxR_C"/>
</dbReference>
<organism evidence="2 3">
    <name type="scientific">Parapedobacter deserti</name>
    <dbReference type="NCBI Taxonomy" id="1912957"/>
    <lineage>
        <taxon>Bacteria</taxon>
        <taxon>Pseudomonadati</taxon>
        <taxon>Bacteroidota</taxon>
        <taxon>Sphingobacteriia</taxon>
        <taxon>Sphingobacteriales</taxon>
        <taxon>Sphingobacteriaceae</taxon>
        <taxon>Parapedobacter</taxon>
    </lineage>
</organism>